<feature type="compositionally biased region" description="Gly residues" evidence="1">
    <location>
        <begin position="25"/>
        <end position="48"/>
    </location>
</feature>
<evidence type="ECO:0000256" key="1">
    <source>
        <dbReference type="SAM" id="MobiDB-lite"/>
    </source>
</evidence>
<dbReference type="AlphaFoldDB" id="A0A8B8EZL7"/>
<feature type="region of interest" description="Disordered" evidence="1">
    <location>
        <begin position="181"/>
        <end position="278"/>
    </location>
</feature>
<gene>
    <name evidence="3" type="primary">LOC111137997</name>
</gene>
<dbReference type="PANTHER" id="PTHR21038:SF4">
    <property type="entry name" value="UAP56-INTERACTING FACTOR"/>
    <property type="match status" value="1"/>
</dbReference>
<accession>A0A8B8EZL7</accession>
<feature type="compositionally biased region" description="Polar residues" evidence="1">
    <location>
        <begin position="182"/>
        <end position="196"/>
    </location>
</feature>
<dbReference type="Proteomes" id="UP000694844">
    <property type="component" value="Chromosome 5"/>
</dbReference>
<dbReference type="OrthoDB" id="6159311at2759"/>
<reference evidence="3" key="1">
    <citation type="submission" date="2025-08" db="UniProtKB">
        <authorList>
            <consortium name="RefSeq"/>
        </authorList>
    </citation>
    <scope>IDENTIFICATION</scope>
    <source>
        <tissue evidence="3">Whole sample</tissue>
    </source>
</reference>
<name>A0A8B8EZL7_CRAVI</name>
<proteinExistence type="predicted"/>
<dbReference type="GO" id="GO:0016607">
    <property type="term" value="C:nuclear speck"/>
    <property type="evidence" value="ECO:0007669"/>
    <property type="project" value="TreeGrafter"/>
</dbReference>
<evidence type="ECO:0000313" key="3">
    <source>
        <dbReference type="RefSeq" id="XP_022345449.1"/>
    </source>
</evidence>
<sequence length="324" mass="35102">MEAVAKIDMSLDDIIKLNKKKSRGGSRGGRGGNRGGRGGNRGSRGGNTAGRNQGLRGRGQGQGGQGQRGRGGSGRGNRGRMGRGSGRGAVANTRGGGNSVADRVKGKGPNKYKQFRMNLMKKKPARGGMGVSPLNRINTDKSKQRNTGQSNLGQIKSQALSALRQAKLTLAKISAREKRENIVNQRRGIQTNYTNSRGRRGGGRRDGGGGRRGGGGYQQGGTNQQGGRRRWRQPSHQQSSVDDSGIITVSVNNSPRQFNNPRQQNRPRINRNNLGSQNVRQEILNLKPSRSKKLRMNQEIFARNTTGVSLSDRFGSEQERQVLL</sequence>
<dbReference type="InterPro" id="IPR009782">
    <property type="entry name" value="FYTTD1"/>
</dbReference>
<feature type="region of interest" description="Disordered" evidence="1">
    <location>
        <begin position="1"/>
        <end position="153"/>
    </location>
</feature>
<feature type="compositionally biased region" description="Gly residues" evidence="1">
    <location>
        <begin position="56"/>
        <end position="76"/>
    </location>
</feature>
<feature type="compositionally biased region" description="Low complexity" evidence="1">
    <location>
        <begin position="252"/>
        <end position="273"/>
    </location>
</feature>
<evidence type="ECO:0000313" key="2">
    <source>
        <dbReference type="Proteomes" id="UP000694844"/>
    </source>
</evidence>
<dbReference type="PANTHER" id="PTHR21038">
    <property type="entry name" value="40-2-3 PROTEIN-RELATED"/>
    <property type="match status" value="1"/>
</dbReference>
<dbReference type="GO" id="GO:0003729">
    <property type="term" value="F:mRNA binding"/>
    <property type="evidence" value="ECO:0007669"/>
    <property type="project" value="InterPro"/>
</dbReference>
<dbReference type="KEGG" id="cvn:111137997"/>
<feature type="compositionally biased region" description="Gly residues" evidence="1">
    <location>
        <begin position="210"/>
        <end position="219"/>
    </location>
</feature>
<organism evidence="2 3">
    <name type="scientific">Crassostrea virginica</name>
    <name type="common">Eastern oyster</name>
    <dbReference type="NCBI Taxonomy" id="6565"/>
    <lineage>
        <taxon>Eukaryota</taxon>
        <taxon>Metazoa</taxon>
        <taxon>Spiralia</taxon>
        <taxon>Lophotrochozoa</taxon>
        <taxon>Mollusca</taxon>
        <taxon>Bivalvia</taxon>
        <taxon>Autobranchia</taxon>
        <taxon>Pteriomorphia</taxon>
        <taxon>Ostreida</taxon>
        <taxon>Ostreoidea</taxon>
        <taxon>Ostreidae</taxon>
        <taxon>Crassostrea</taxon>
    </lineage>
</organism>
<dbReference type="GO" id="GO:0006406">
    <property type="term" value="P:mRNA export from nucleus"/>
    <property type="evidence" value="ECO:0007669"/>
    <property type="project" value="InterPro"/>
</dbReference>
<protein>
    <submittedName>
        <fullName evidence="3">Protein argonaute 3-like</fullName>
    </submittedName>
</protein>
<keyword evidence="2" id="KW-1185">Reference proteome</keyword>
<feature type="compositionally biased region" description="Basic residues" evidence="1">
    <location>
        <begin position="106"/>
        <end position="125"/>
    </location>
</feature>
<feature type="compositionally biased region" description="Polar residues" evidence="1">
    <location>
        <begin position="234"/>
        <end position="251"/>
    </location>
</feature>
<dbReference type="GeneID" id="111137997"/>
<dbReference type="RefSeq" id="XP_022345449.1">
    <property type="nucleotide sequence ID" value="XM_022489741.1"/>
</dbReference>